<evidence type="ECO:0000256" key="2">
    <source>
        <dbReference type="ARBA" id="ARBA00023015"/>
    </source>
</evidence>
<dbReference type="GO" id="GO:0006351">
    <property type="term" value="P:DNA-templated transcription"/>
    <property type="evidence" value="ECO:0007669"/>
    <property type="project" value="TreeGrafter"/>
</dbReference>
<dbReference type="OrthoDB" id="7328368at2"/>
<dbReference type="Gene3D" id="1.10.10.10">
    <property type="entry name" value="Winged helix-like DNA-binding domain superfamily/Winged helix DNA-binding domain"/>
    <property type="match status" value="1"/>
</dbReference>
<evidence type="ECO:0000256" key="1">
    <source>
        <dbReference type="ARBA" id="ARBA00009437"/>
    </source>
</evidence>
<name>A0A2R8AV73_9RHOB</name>
<dbReference type="PROSITE" id="PS50931">
    <property type="entry name" value="HTH_LYSR"/>
    <property type="match status" value="1"/>
</dbReference>
<feature type="domain" description="HTH lysR-type" evidence="5">
    <location>
        <begin position="7"/>
        <end position="64"/>
    </location>
</feature>
<accession>A0A2R8AV73</accession>
<evidence type="ECO:0000259" key="5">
    <source>
        <dbReference type="PROSITE" id="PS50931"/>
    </source>
</evidence>
<keyword evidence="3" id="KW-0238">DNA-binding</keyword>
<evidence type="ECO:0000313" key="7">
    <source>
        <dbReference type="Proteomes" id="UP000244904"/>
    </source>
</evidence>
<dbReference type="Proteomes" id="UP000244904">
    <property type="component" value="Unassembled WGS sequence"/>
</dbReference>
<dbReference type="GO" id="GO:0003700">
    <property type="term" value="F:DNA-binding transcription factor activity"/>
    <property type="evidence" value="ECO:0007669"/>
    <property type="project" value="InterPro"/>
</dbReference>
<dbReference type="PANTHER" id="PTHR30537:SF26">
    <property type="entry name" value="GLYCINE CLEAVAGE SYSTEM TRANSCRIPTIONAL ACTIVATOR"/>
    <property type="match status" value="1"/>
</dbReference>
<dbReference type="RefSeq" id="WP_108885764.1">
    <property type="nucleotide sequence ID" value="NZ_OMOJ01000002.1"/>
</dbReference>
<dbReference type="InterPro" id="IPR036388">
    <property type="entry name" value="WH-like_DNA-bd_sf"/>
</dbReference>
<keyword evidence="2" id="KW-0805">Transcription regulation</keyword>
<keyword evidence="4" id="KW-0804">Transcription</keyword>
<dbReference type="SUPFAM" id="SSF46785">
    <property type="entry name" value="Winged helix' DNA-binding domain"/>
    <property type="match status" value="1"/>
</dbReference>
<dbReference type="SUPFAM" id="SSF53850">
    <property type="entry name" value="Periplasmic binding protein-like II"/>
    <property type="match status" value="1"/>
</dbReference>
<dbReference type="InterPro" id="IPR036390">
    <property type="entry name" value="WH_DNA-bd_sf"/>
</dbReference>
<organism evidence="6 7">
    <name type="scientific">Pseudoprimorskyibacter insulae</name>
    <dbReference type="NCBI Taxonomy" id="1695997"/>
    <lineage>
        <taxon>Bacteria</taxon>
        <taxon>Pseudomonadati</taxon>
        <taxon>Pseudomonadota</taxon>
        <taxon>Alphaproteobacteria</taxon>
        <taxon>Rhodobacterales</taxon>
        <taxon>Paracoccaceae</taxon>
        <taxon>Pseudoprimorskyibacter</taxon>
    </lineage>
</organism>
<dbReference type="AlphaFoldDB" id="A0A2R8AV73"/>
<sequence>MNWSHMPPLSTLRAFEAFATYGSLTEAGARLNVSHAAVSQHLKNLETHMGVTLLDRSGRTMILTPEGQRLAAALHDGFGRIWRCVEDLTEADAARPLNIDTTPSFASNWLMPRIAGFRAEHPGIEIMISVDANLNDPTPGAVDVAIRYGAGGWPDLDSEMLVPTSIAAVVAPDVVKGRDVSSPHDLLDFPWLQELGTSEASKWLALQGVTNARVASLLHVPGNLMLDGARSGQGIAVTARLWVEEDLRSGRLLCLFENSETQGYHLVTAPGVQRASVKAFLKWVRREARNR</sequence>
<evidence type="ECO:0000313" key="6">
    <source>
        <dbReference type="EMBL" id="SPF79935.1"/>
    </source>
</evidence>
<evidence type="ECO:0000256" key="3">
    <source>
        <dbReference type="ARBA" id="ARBA00023125"/>
    </source>
</evidence>
<evidence type="ECO:0000256" key="4">
    <source>
        <dbReference type="ARBA" id="ARBA00023163"/>
    </source>
</evidence>
<proteinExistence type="inferred from homology"/>
<dbReference type="InterPro" id="IPR000847">
    <property type="entry name" value="LysR_HTH_N"/>
</dbReference>
<dbReference type="GO" id="GO:0043565">
    <property type="term" value="F:sequence-specific DNA binding"/>
    <property type="evidence" value="ECO:0007669"/>
    <property type="project" value="TreeGrafter"/>
</dbReference>
<dbReference type="InterPro" id="IPR005119">
    <property type="entry name" value="LysR_subst-bd"/>
</dbReference>
<dbReference type="Gene3D" id="3.40.190.10">
    <property type="entry name" value="Periplasmic binding protein-like II"/>
    <property type="match status" value="2"/>
</dbReference>
<dbReference type="Pfam" id="PF00126">
    <property type="entry name" value="HTH_1"/>
    <property type="match status" value="1"/>
</dbReference>
<dbReference type="InterPro" id="IPR058163">
    <property type="entry name" value="LysR-type_TF_proteobact-type"/>
</dbReference>
<dbReference type="EMBL" id="OMOJ01000002">
    <property type="protein sequence ID" value="SPF79935.1"/>
    <property type="molecule type" value="Genomic_DNA"/>
</dbReference>
<keyword evidence="7" id="KW-1185">Reference proteome</keyword>
<reference evidence="7" key="1">
    <citation type="submission" date="2018-03" db="EMBL/GenBank/DDBJ databases">
        <authorList>
            <person name="Rodrigo-Torres L."/>
            <person name="Arahal R. D."/>
            <person name="Lucena T."/>
        </authorList>
    </citation>
    <scope>NUCLEOTIDE SEQUENCE [LARGE SCALE GENOMIC DNA]</scope>
    <source>
        <strain evidence="7">CECT 8871</strain>
    </source>
</reference>
<comment type="similarity">
    <text evidence="1">Belongs to the LysR transcriptional regulatory family.</text>
</comment>
<dbReference type="Pfam" id="PF03466">
    <property type="entry name" value="LysR_substrate"/>
    <property type="match status" value="1"/>
</dbReference>
<dbReference type="PANTHER" id="PTHR30537">
    <property type="entry name" value="HTH-TYPE TRANSCRIPTIONAL REGULATOR"/>
    <property type="match status" value="1"/>
</dbReference>
<protein>
    <submittedName>
        <fullName evidence="6">Glycine cleavage system transcriptional activator</fullName>
    </submittedName>
</protein>
<gene>
    <name evidence="6" type="primary">gcvA_2</name>
    <name evidence="6" type="ORF">PRI8871_01737</name>
</gene>